<feature type="domain" description="Integral membrane bound transporter" evidence="7">
    <location>
        <begin position="100"/>
        <end position="216"/>
    </location>
</feature>
<comment type="caution">
    <text evidence="8">The sequence shown here is derived from an EMBL/GenBank/DDBJ whole genome shotgun (WGS) entry which is preliminary data.</text>
</comment>
<keyword evidence="3 6" id="KW-1133">Transmembrane helix</keyword>
<dbReference type="AlphaFoldDB" id="A0A1Y2JEA8"/>
<evidence type="ECO:0000256" key="6">
    <source>
        <dbReference type="SAM" id="Phobius"/>
    </source>
</evidence>
<evidence type="ECO:0000256" key="4">
    <source>
        <dbReference type="ARBA" id="ARBA00023136"/>
    </source>
</evidence>
<accession>A0A1Y2JEA8</accession>
<name>A0A1Y2JEA8_BRAJP</name>
<feature type="compositionally biased region" description="Gly residues" evidence="5">
    <location>
        <begin position="17"/>
        <end position="28"/>
    </location>
</feature>
<evidence type="ECO:0000259" key="7">
    <source>
        <dbReference type="Pfam" id="PF13515"/>
    </source>
</evidence>
<dbReference type="Proteomes" id="UP000193335">
    <property type="component" value="Unassembled WGS sequence"/>
</dbReference>
<evidence type="ECO:0000313" key="9">
    <source>
        <dbReference type="Proteomes" id="UP000193335"/>
    </source>
</evidence>
<evidence type="ECO:0000313" key="8">
    <source>
        <dbReference type="EMBL" id="OSJ26529.1"/>
    </source>
</evidence>
<evidence type="ECO:0000256" key="3">
    <source>
        <dbReference type="ARBA" id="ARBA00022989"/>
    </source>
</evidence>
<keyword evidence="4 6" id="KW-0472">Membrane</keyword>
<dbReference type="GO" id="GO:0016020">
    <property type="term" value="C:membrane"/>
    <property type="evidence" value="ECO:0007669"/>
    <property type="project" value="UniProtKB-SubCell"/>
</dbReference>
<reference evidence="8 9" key="1">
    <citation type="submission" date="2017-03" db="EMBL/GenBank/DDBJ databases">
        <title>Whole genome sequences of fourteen strains of Bradyrhizobium canariense and one strain of Bradyrhizobium japonicum isolated from Lupinus (Papilionoideae: Genisteae) species in Algeria.</title>
        <authorList>
            <person name="Crovadore J."/>
            <person name="Chekireb D."/>
            <person name="Brachmann A."/>
            <person name="Chablais R."/>
            <person name="Cochard B."/>
            <person name="Lefort F."/>
        </authorList>
    </citation>
    <scope>NUCLEOTIDE SEQUENCE [LARGE SCALE GENOMIC DNA]</scope>
    <source>
        <strain evidence="8 9">UBMA197</strain>
    </source>
</reference>
<organism evidence="8 9">
    <name type="scientific">Bradyrhizobium japonicum</name>
    <dbReference type="NCBI Taxonomy" id="375"/>
    <lineage>
        <taxon>Bacteria</taxon>
        <taxon>Pseudomonadati</taxon>
        <taxon>Pseudomonadota</taxon>
        <taxon>Alphaproteobacteria</taxon>
        <taxon>Hyphomicrobiales</taxon>
        <taxon>Nitrobacteraceae</taxon>
        <taxon>Bradyrhizobium</taxon>
    </lineage>
</organism>
<feature type="transmembrane region" description="Helical" evidence="6">
    <location>
        <begin position="99"/>
        <end position="115"/>
    </location>
</feature>
<dbReference type="Pfam" id="PF13515">
    <property type="entry name" value="FUSC_2"/>
    <property type="match status" value="1"/>
</dbReference>
<evidence type="ECO:0000256" key="5">
    <source>
        <dbReference type="SAM" id="MobiDB-lite"/>
    </source>
</evidence>
<proteinExistence type="predicted"/>
<keyword evidence="2 6" id="KW-0812">Transmembrane</keyword>
<gene>
    <name evidence="8" type="ORF">BSZ19_35255</name>
</gene>
<feature type="compositionally biased region" description="Basic and acidic residues" evidence="5">
    <location>
        <begin position="38"/>
        <end position="55"/>
    </location>
</feature>
<feature type="transmembrane region" description="Helical" evidence="6">
    <location>
        <begin position="70"/>
        <end position="87"/>
    </location>
</feature>
<feature type="transmembrane region" description="Helical" evidence="6">
    <location>
        <begin position="203"/>
        <end position="224"/>
    </location>
</feature>
<feature type="transmembrane region" description="Helical" evidence="6">
    <location>
        <begin position="174"/>
        <end position="191"/>
    </location>
</feature>
<sequence length="234" mass="25163">MDRTSPLQASILIRVPGAGGSGRPGFRGGRAHSLDFANTREPEDRSLRSDPVRDEAMPEVKNPKLSSWDVAYALNMAIACLIAYWIMTHTLSRFVDESSDFLGGMWAVVATVFVFRETRHGSLSAGIARLIATSVSFALCLLYLSLFPFTPVGMAALIAIGTFVMALLGRREDIVTVGITTAVVMVVAAKSPVDAWQQPVLRLADTVVGIAVGVVCQWTGSYLFQSAIGAREAQ</sequence>
<feature type="transmembrane region" description="Helical" evidence="6">
    <location>
        <begin position="127"/>
        <end position="146"/>
    </location>
</feature>
<evidence type="ECO:0000256" key="2">
    <source>
        <dbReference type="ARBA" id="ARBA00022692"/>
    </source>
</evidence>
<dbReference type="EMBL" id="NAFL01000276">
    <property type="protein sequence ID" value="OSJ26529.1"/>
    <property type="molecule type" value="Genomic_DNA"/>
</dbReference>
<dbReference type="InterPro" id="IPR049453">
    <property type="entry name" value="Memb_transporter_dom"/>
</dbReference>
<evidence type="ECO:0000256" key="1">
    <source>
        <dbReference type="ARBA" id="ARBA00004141"/>
    </source>
</evidence>
<feature type="transmembrane region" description="Helical" evidence="6">
    <location>
        <begin position="152"/>
        <end position="169"/>
    </location>
</feature>
<protein>
    <recommendedName>
        <fullName evidence="7">Integral membrane bound transporter domain-containing protein</fullName>
    </recommendedName>
</protein>
<comment type="subcellular location">
    <subcellularLocation>
        <location evidence="1">Membrane</location>
        <topology evidence="1">Multi-pass membrane protein</topology>
    </subcellularLocation>
</comment>
<feature type="region of interest" description="Disordered" evidence="5">
    <location>
        <begin position="15"/>
        <end position="55"/>
    </location>
</feature>